<evidence type="ECO:0000313" key="9">
    <source>
        <dbReference type="Proteomes" id="UP000031030"/>
    </source>
</evidence>
<dbReference type="InterPro" id="IPR025202">
    <property type="entry name" value="PLD-like_dom"/>
</dbReference>
<keyword evidence="6" id="KW-0443">Lipid metabolism</keyword>
<evidence type="ECO:0000313" key="8">
    <source>
        <dbReference type="EMBL" id="KHK97778.1"/>
    </source>
</evidence>
<dbReference type="Proteomes" id="UP000031030">
    <property type="component" value="Unassembled WGS sequence"/>
</dbReference>
<dbReference type="InterPro" id="IPR051406">
    <property type="entry name" value="PLD_domain"/>
</dbReference>
<dbReference type="EC" id="3.1.4.4" evidence="3"/>
<evidence type="ECO:0000256" key="2">
    <source>
        <dbReference type="ARBA" id="ARBA00008664"/>
    </source>
</evidence>
<dbReference type="EMBL" id="JTDK01000008">
    <property type="protein sequence ID" value="KHK97778.1"/>
    <property type="molecule type" value="Genomic_DNA"/>
</dbReference>
<dbReference type="GO" id="GO:0016891">
    <property type="term" value="F:RNA endonuclease activity producing 5'-phosphomonoesters, hydrolytic mechanism"/>
    <property type="evidence" value="ECO:0007669"/>
    <property type="project" value="TreeGrafter"/>
</dbReference>
<reference evidence="8 9" key="1">
    <citation type="submission" date="2014-11" db="EMBL/GenBank/DDBJ databases">
        <title>Genome sequence of Microbacterium mangrovi MUSC 115(T).</title>
        <authorList>
            <person name="Lee L.-H."/>
        </authorList>
    </citation>
    <scope>NUCLEOTIDE SEQUENCE [LARGE SCALE GENOMIC DNA]</scope>
    <source>
        <strain evidence="8 9">MUSC 115</strain>
    </source>
</reference>
<dbReference type="Pfam" id="PF13091">
    <property type="entry name" value="PLDc_2"/>
    <property type="match status" value="2"/>
</dbReference>
<evidence type="ECO:0000256" key="5">
    <source>
        <dbReference type="ARBA" id="ARBA00022963"/>
    </source>
</evidence>
<dbReference type="PANTHER" id="PTHR43856">
    <property type="entry name" value="CARDIOLIPIN HYDROLASE"/>
    <property type="match status" value="1"/>
</dbReference>
<dbReference type="PANTHER" id="PTHR43856:SF1">
    <property type="entry name" value="MITOCHONDRIAL CARDIOLIPIN HYDROLASE"/>
    <property type="match status" value="1"/>
</dbReference>
<dbReference type="AlphaFoldDB" id="A0A0B2A7U4"/>
<accession>A0A0B2A7U4</accession>
<evidence type="ECO:0000256" key="3">
    <source>
        <dbReference type="ARBA" id="ARBA00012027"/>
    </source>
</evidence>
<dbReference type="GO" id="GO:0006793">
    <property type="term" value="P:phosphorus metabolic process"/>
    <property type="evidence" value="ECO:0007669"/>
    <property type="project" value="UniProtKB-ARBA"/>
</dbReference>
<dbReference type="OrthoDB" id="9765044at2"/>
<comment type="catalytic activity">
    <reaction evidence="1">
        <text>a 1,2-diacyl-sn-glycero-3-phosphocholine + H2O = a 1,2-diacyl-sn-glycero-3-phosphate + choline + H(+)</text>
        <dbReference type="Rhea" id="RHEA:14445"/>
        <dbReference type="ChEBI" id="CHEBI:15354"/>
        <dbReference type="ChEBI" id="CHEBI:15377"/>
        <dbReference type="ChEBI" id="CHEBI:15378"/>
        <dbReference type="ChEBI" id="CHEBI:57643"/>
        <dbReference type="ChEBI" id="CHEBI:58608"/>
        <dbReference type="EC" id="3.1.4.4"/>
    </reaction>
</comment>
<dbReference type="InterPro" id="IPR001736">
    <property type="entry name" value="PLipase_D/transphosphatidylase"/>
</dbReference>
<keyword evidence="9" id="KW-1185">Reference proteome</keyword>
<proteinExistence type="inferred from homology"/>
<feature type="domain" description="PLD phosphodiesterase" evidence="7">
    <location>
        <begin position="122"/>
        <end position="154"/>
    </location>
</feature>
<dbReference type="GO" id="GO:0016042">
    <property type="term" value="P:lipid catabolic process"/>
    <property type="evidence" value="ECO:0007669"/>
    <property type="project" value="UniProtKB-KW"/>
</dbReference>
<dbReference type="STRING" id="1348253.LK09_09755"/>
<name>A0A0B2A7U4_9MICO</name>
<dbReference type="GO" id="GO:0004630">
    <property type="term" value="F:phospholipase D activity"/>
    <property type="evidence" value="ECO:0007669"/>
    <property type="project" value="UniProtKB-EC"/>
</dbReference>
<organism evidence="8 9">
    <name type="scientific">Microbacterium mangrovi</name>
    <dbReference type="NCBI Taxonomy" id="1348253"/>
    <lineage>
        <taxon>Bacteria</taxon>
        <taxon>Bacillati</taxon>
        <taxon>Actinomycetota</taxon>
        <taxon>Actinomycetes</taxon>
        <taxon>Micrococcales</taxon>
        <taxon>Microbacteriaceae</taxon>
        <taxon>Microbacterium</taxon>
    </lineage>
</organism>
<keyword evidence="5" id="KW-0442">Lipid degradation</keyword>
<evidence type="ECO:0000256" key="1">
    <source>
        <dbReference type="ARBA" id="ARBA00000798"/>
    </source>
</evidence>
<evidence type="ECO:0000256" key="4">
    <source>
        <dbReference type="ARBA" id="ARBA00022801"/>
    </source>
</evidence>
<evidence type="ECO:0000259" key="7">
    <source>
        <dbReference type="PROSITE" id="PS50035"/>
    </source>
</evidence>
<comment type="similarity">
    <text evidence="2">Belongs to the phospholipase D family.</text>
</comment>
<sequence length="363" mass="37392">MTDDIQVQLLRDTTHGGSADQPGEVASALAAFVGAATSTVDVAIYDFRLVDHGLVATVVGAFADAVSRGVTVRIAYDAGKPADGGAAEFAALGADPAPVGTGAWLTQNLGGTGVQLTAIDSAPHLMHSKYIVRDAADAATAAVWMGSTNFTDDAWTLQENNILRIPDQQIAAGYSADFAQLWETGSIKGTGKGDTTGSTDALGWDFSPGDGPAIDAALTARIDAATTDIRIGTMVLTSHAMLAALAAAVDRGVSVSGVYDAGQMGPIVKKWRASSNDAAIVADWDKVSAKLSAKHSTPYSPTGPHDFMHLKVIVTDGILSTGSYNFSANAEKNAENQVHTTDAALVATYAQFLDDVAAVYASS</sequence>
<dbReference type="RefSeq" id="WP_039398755.1">
    <property type="nucleotide sequence ID" value="NZ_JTDK01000008.1"/>
</dbReference>
<comment type="caution">
    <text evidence="8">The sequence shown here is derived from an EMBL/GenBank/DDBJ whole genome shotgun (WGS) entry which is preliminary data.</text>
</comment>
<keyword evidence="4" id="KW-0378">Hydrolase</keyword>
<dbReference type="PROSITE" id="PS50035">
    <property type="entry name" value="PLD"/>
    <property type="match status" value="1"/>
</dbReference>
<protein>
    <recommendedName>
        <fullName evidence="3">phospholipase D</fullName>
        <ecNumber evidence="3">3.1.4.4</ecNumber>
    </recommendedName>
</protein>
<dbReference type="SUPFAM" id="SSF56024">
    <property type="entry name" value="Phospholipase D/nuclease"/>
    <property type="match status" value="2"/>
</dbReference>
<gene>
    <name evidence="8" type="ORF">LK09_09755</name>
</gene>
<evidence type="ECO:0000256" key="6">
    <source>
        <dbReference type="ARBA" id="ARBA00023098"/>
    </source>
</evidence>
<dbReference type="Gene3D" id="3.30.870.10">
    <property type="entry name" value="Endonuclease Chain A"/>
    <property type="match status" value="2"/>
</dbReference>